<dbReference type="SUPFAM" id="SSF52540">
    <property type="entry name" value="P-loop containing nucleoside triphosphate hydrolases"/>
    <property type="match status" value="1"/>
</dbReference>
<gene>
    <name evidence="1" type="ORF">S01H4_23631</name>
</gene>
<feature type="non-terminal residue" evidence="1">
    <location>
        <position position="49"/>
    </location>
</feature>
<accession>X1B5G2</accession>
<dbReference type="GO" id="GO:0003924">
    <property type="term" value="F:GTPase activity"/>
    <property type="evidence" value="ECO:0007669"/>
    <property type="project" value="InterPro"/>
</dbReference>
<proteinExistence type="predicted"/>
<dbReference type="Gene3D" id="3.40.50.300">
    <property type="entry name" value="P-loop containing nucleotide triphosphate hydrolases"/>
    <property type="match status" value="1"/>
</dbReference>
<dbReference type="EMBL" id="BART01010991">
    <property type="protein sequence ID" value="GAG79418.1"/>
    <property type="molecule type" value="Genomic_DNA"/>
</dbReference>
<evidence type="ECO:0000313" key="1">
    <source>
        <dbReference type="EMBL" id="GAG79418.1"/>
    </source>
</evidence>
<protein>
    <submittedName>
        <fullName evidence="1">Uncharacterized protein</fullName>
    </submittedName>
</protein>
<name>X1B5G2_9ZZZZ</name>
<dbReference type="GO" id="GO:0005525">
    <property type="term" value="F:GTP binding"/>
    <property type="evidence" value="ECO:0007669"/>
    <property type="project" value="InterPro"/>
</dbReference>
<organism evidence="1">
    <name type="scientific">marine sediment metagenome</name>
    <dbReference type="NCBI Taxonomy" id="412755"/>
    <lineage>
        <taxon>unclassified sequences</taxon>
        <taxon>metagenomes</taxon>
        <taxon>ecological metagenomes</taxon>
    </lineage>
</organism>
<sequence length="49" mass="5820">MRERFRFLLPTYVRGARGGLFLYDITNYSSIAHIDDWLSVIKKEIRADD</sequence>
<dbReference type="InterPro" id="IPR027417">
    <property type="entry name" value="P-loop_NTPase"/>
</dbReference>
<dbReference type="Pfam" id="PF00071">
    <property type="entry name" value="Ras"/>
    <property type="match status" value="1"/>
</dbReference>
<dbReference type="InterPro" id="IPR001806">
    <property type="entry name" value="Small_GTPase"/>
</dbReference>
<dbReference type="AlphaFoldDB" id="X1B5G2"/>
<reference evidence="1" key="1">
    <citation type="journal article" date="2014" name="Front. Microbiol.">
        <title>High frequency of phylogenetically diverse reductive dehalogenase-homologous genes in deep subseafloor sedimentary metagenomes.</title>
        <authorList>
            <person name="Kawai M."/>
            <person name="Futagami T."/>
            <person name="Toyoda A."/>
            <person name="Takaki Y."/>
            <person name="Nishi S."/>
            <person name="Hori S."/>
            <person name="Arai W."/>
            <person name="Tsubouchi T."/>
            <person name="Morono Y."/>
            <person name="Uchiyama I."/>
            <person name="Ito T."/>
            <person name="Fujiyama A."/>
            <person name="Inagaki F."/>
            <person name="Takami H."/>
        </authorList>
    </citation>
    <scope>NUCLEOTIDE SEQUENCE</scope>
    <source>
        <strain evidence="1">Expedition CK06-06</strain>
    </source>
</reference>
<comment type="caution">
    <text evidence="1">The sequence shown here is derived from an EMBL/GenBank/DDBJ whole genome shotgun (WGS) entry which is preliminary data.</text>
</comment>